<dbReference type="AlphaFoldDB" id="A0AAV6Q491"/>
<protein>
    <submittedName>
        <fullName evidence="2">Uncharacterized protein</fullName>
    </submittedName>
</protein>
<evidence type="ECO:0000313" key="2">
    <source>
        <dbReference type="EMBL" id="KAG7482954.1"/>
    </source>
</evidence>
<accession>A0AAV6Q491</accession>
<proteinExistence type="predicted"/>
<dbReference type="EMBL" id="JAGKHQ010000019">
    <property type="protein sequence ID" value="KAG7482954.1"/>
    <property type="molecule type" value="Genomic_DNA"/>
</dbReference>
<gene>
    <name evidence="2" type="ORF">JOB18_035106</name>
</gene>
<keyword evidence="3" id="KW-1185">Reference proteome</keyword>
<sequence>MYHQTKRNPPLSGRGQLFPATKRTQTLRKTHPFYPDGESPLVFTSKITSFSFSERQPHHDCCCERFCQGACPRCW</sequence>
<comment type="caution">
    <text evidence="2">The sequence shown here is derived from an EMBL/GenBank/DDBJ whole genome shotgun (WGS) entry which is preliminary data.</text>
</comment>
<evidence type="ECO:0000313" key="3">
    <source>
        <dbReference type="Proteomes" id="UP000693946"/>
    </source>
</evidence>
<organism evidence="2 3">
    <name type="scientific">Solea senegalensis</name>
    <name type="common">Senegalese sole</name>
    <dbReference type="NCBI Taxonomy" id="28829"/>
    <lineage>
        <taxon>Eukaryota</taxon>
        <taxon>Metazoa</taxon>
        <taxon>Chordata</taxon>
        <taxon>Craniata</taxon>
        <taxon>Vertebrata</taxon>
        <taxon>Euteleostomi</taxon>
        <taxon>Actinopterygii</taxon>
        <taxon>Neopterygii</taxon>
        <taxon>Teleostei</taxon>
        <taxon>Neoteleostei</taxon>
        <taxon>Acanthomorphata</taxon>
        <taxon>Carangaria</taxon>
        <taxon>Pleuronectiformes</taxon>
        <taxon>Pleuronectoidei</taxon>
        <taxon>Soleidae</taxon>
        <taxon>Solea</taxon>
    </lineage>
</organism>
<feature type="region of interest" description="Disordered" evidence="1">
    <location>
        <begin position="1"/>
        <end position="24"/>
    </location>
</feature>
<evidence type="ECO:0000256" key="1">
    <source>
        <dbReference type="SAM" id="MobiDB-lite"/>
    </source>
</evidence>
<dbReference type="Proteomes" id="UP000693946">
    <property type="component" value="Linkage Group LG7"/>
</dbReference>
<name>A0AAV6Q491_SOLSE</name>
<reference evidence="2 3" key="1">
    <citation type="journal article" date="2021" name="Sci. Rep.">
        <title>Chromosome anchoring in Senegalese sole (Solea senegalensis) reveals sex-associated markers and genome rearrangements in flatfish.</title>
        <authorList>
            <person name="Guerrero-Cozar I."/>
            <person name="Gomez-Garrido J."/>
            <person name="Berbel C."/>
            <person name="Martinez-Blanch J.F."/>
            <person name="Alioto T."/>
            <person name="Claros M.G."/>
            <person name="Gagnaire P.A."/>
            <person name="Manchado M."/>
        </authorList>
    </citation>
    <scope>NUCLEOTIDE SEQUENCE [LARGE SCALE GENOMIC DNA]</scope>
    <source>
        <strain evidence="2">Sse05_10M</strain>
    </source>
</reference>